<dbReference type="AlphaFoldDB" id="A0A3R9MMB2"/>
<gene>
    <name evidence="2" type="ORF">D8791_02465</name>
    <name evidence="1" type="ORF">D8872_04750</name>
</gene>
<proteinExistence type="predicted"/>
<protein>
    <recommendedName>
        <fullName evidence="5">IPExxxVDY family protein</fullName>
    </recommendedName>
</protein>
<accession>A0A3R9MMB2</accession>
<organism evidence="2 3">
    <name type="scientific">Streptococcus cristatus</name>
    <dbReference type="NCBI Taxonomy" id="45634"/>
    <lineage>
        <taxon>Bacteria</taxon>
        <taxon>Bacillati</taxon>
        <taxon>Bacillota</taxon>
        <taxon>Bacilli</taxon>
        <taxon>Lactobacillales</taxon>
        <taxon>Streptococcaceae</taxon>
        <taxon>Streptococcus</taxon>
    </lineage>
</organism>
<reference evidence="3 4" key="1">
    <citation type="submission" date="2018-11" db="EMBL/GenBank/DDBJ databases">
        <title>Species Designations Belie Phenotypic and Genotypic Heterogeneity in Oral Streptococci.</title>
        <authorList>
            <person name="Velsko I."/>
        </authorList>
    </citation>
    <scope>NUCLEOTIDE SEQUENCE [LARGE SCALE GENOMIC DNA]</scope>
    <source>
        <strain evidence="2 3">BCC41</strain>
        <strain evidence="1 4">BCC51</strain>
    </source>
</reference>
<dbReference type="RefSeq" id="WP_125390178.1">
    <property type="nucleotide sequence ID" value="NZ_CAUOMF010000002.1"/>
</dbReference>
<evidence type="ECO:0008006" key="5">
    <source>
        <dbReference type="Google" id="ProtNLM"/>
    </source>
</evidence>
<dbReference type="EMBL" id="RJPT01000001">
    <property type="protein sequence ID" value="RSJ84035.1"/>
    <property type="molecule type" value="Genomic_DNA"/>
</dbReference>
<comment type="caution">
    <text evidence="2">The sequence shown here is derived from an EMBL/GenBank/DDBJ whole genome shotgun (WGS) entry which is preliminary data.</text>
</comment>
<dbReference type="Proteomes" id="UP000272635">
    <property type="component" value="Unassembled WGS sequence"/>
</dbReference>
<evidence type="ECO:0000313" key="2">
    <source>
        <dbReference type="EMBL" id="RSJ84035.1"/>
    </source>
</evidence>
<dbReference type="Proteomes" id="UP000282617">
    <property type="component" value="Unassembled WGS sequence"/>
</dbReference>
<sequence>MLGIELRIAINELVVIDRLLKLLDTSHQIDHSHFFYRNVDMDYSETINWKEYFSTPATGYLHLKRIFLGEYIEDAIIIISGNEDKVDFIIEFQAESLTNKEIKNIKNFILESDMSISDKDIEVFYEEY</sequence>
<evidence type="ECO:0000313" key="1">
    <source>
        <dbReference type="EMBL" id="RSI43705.1"/>
    </source>
</evidence>
<name>A0A3R9MMB2_STRCR</name>
<evidence type="ECO:0000313" key="4">
    <source>
        <dbReference type="Proteomes" id="UP000282617"/>
    </source>
</evidence>
<dbReference type="EMBL" id="RJNA01000006">
    <property type="protein sequence ID" value="RSI43705.1"/>
    <property type="molecule type" value="Genomic_DNA"/>
</dbReference>
<evidence type="ECO:0000313" key="3">
    <source>
        <dbReference type="Proteomes" id="UP000272635"/>
    </source>
</evidence>